<evidence type="ECO:0000313" key="4">
    <source>
        <dbReference type="WBParaSite" id="SCUD_0001670901-mRNA-1"/>
    </source>
</evidence>
<keyword evidence="3" id="KW-1185">Reference proteome</keyword>
<evidence type="ECO:0000313" key="2">
    <source>
        <dbReference type="EMBL" id="VDP62045.1"/>
    </source>
</evidence>
<evidence type="ECO:0000313" key="3">
    <source>
        <dbReference type="Proteomes" id="UP000279833"/>
    </source>
</evidence>
<dbReference type="EMBL" id="UZAK01038961">
    <property type="protein sequence ID" value="VDP62045.1"/>
    <property type="molecule type" value="Genomic_DNA"/>
</dbReference>
<dbReference type="STRING" id="6186.A0A183KNS6"/>
<sequence length="172" mass="19759">MDSESPNHHSKRTSQYLLEEEETTTIENNWKGIKEALTLTSQEALGGKKHHHKVCISIDILDKIQQRKNKKTAINSSRTRAEKVMVQAEYTKANKHVKRNIRVDKQKYVEELETTAEKTAREGNMRQPYYDTTKKLARKYSTQRDQSKTRKAGQSSISNGKGTNGQNILRNA</sequence>
<reference evidence="2 3" key="2">
    <citation type="submission" date="2018-11" db="EMBL/GenBank/DDBJ databases">
        <authorList>
            <consortium name="Pathogen Informatics"/>
        </authorList>
    </citation>
    <scope>NUCLEOTIDE SEQUENCE [LARGE SCALE GENOMIC DNA]</scope>
    <source>
        <strain evidence="2">Dakar</strain>
        <strain evidence="3">Dakar, Senegal</strain>
    </source>
</reference>
<evidence type="ECO:0000256" key="1">
    <source>
        <dbReference type="SAM" id="MobiDB-lite"/>
    </source>
</evidence>
<gene>
    <name evidence="2" type="ORF">SCUD_LOCUS16706</name>
</gene>
<dbReference type="WBParaSite" id="SCUD_0001670901-mRNA-1">
    <property type="protein sequence ID" value="SCUD_0001670901-mRNA-1"/>
    <property type="gene ID" value="SCUD_0001670901"/>
</dbReference>
<organism evidence="4">
    <name type="scientific">Schistosoma curassoni</name>
    <dbReference type="NCBI Taxonomy" id="6186"/>
    <lineage>
        <taxon>Eukaryota</taxon>
        <taxon>Metazoa</taxon>
        <taxon>Spiralia</taxon>
        <taxon>Lophotrochozoa</taxon>
        <taxon>Platyhelminthes</taxon>
        <taxon>Trematoda</taxon>
        <taxon>Digenea</taxon>
        <taxon>Strigeidida</taxon>
        <taxon>Schistosomatoidea</taxon>
        <taxon>Schistosomatidae</taxon>
        <taxon>Schistosoma</taxon>
    </lineage>
</organism>
<dbReference type="Proteomes" id="UP000279833">
    <property type="component" value="Unassembled WGS sequence"/>
</dbReference>
<accession>A0A183KNS6</accession>
<dbReference type="AlphaFoldDB" id="A0A183KNS6"/>
<protein>
    <submittedName>
        <fullName evidence="2 4">Uncharacterized protein</fullName>
    </submittedName>
</protein>
<feature type="compositionally biased region" description="Polar residues" evidence="1">
    <location>
        <begin position="152"/>
        <end position="172"/>
    </location>
</feature>
<reference evidence="4" key="1">
    <citation type="submission" date="2016-06" db="UniProtKB">
        <authorList>
            <consortium name="WormBaseParasite"/>
        </authorList>
    </citation>
    <scope>IDENTIFICATION</scope>
</reference>
<proteinExistence type="predicted"/>
<feature type="region of interest" description="Disordered" evidence="1">
    <location>
        <begin position="119"/>
        <end position="172"/>
    </location>
</feature>
<name>A0A183KNS6_9TREM</name>